<dbReference type="PANTHER" id="PTHR11097:SF8">
    <property type="entry name" value="EXOSOME COMPLEX COMPONENT RRP42"/>
    <property type="match status" value="1"/>
</dbReference>
<dbReference type="SUPFAM" id="SSF54211">
    <property type="entry name" value="Ribosomal protein S5 domain 2-like"/>
    <property type="match status" value="1"/>
</dbReference>
<evidence type="ECO:0000256" key="1">
    <source>
        <dbReference type="ARBA" id="ARBA00004496"/>
    </source>
</evidence>
<keyword evidence="4" id="KW-0963">Cytoplasm</keyword>
<sequence length="585" mass="64603">MVLTNRKGVPRLMGERRNTIDPERSGRIRRYNGTKRLFAHQAKPICRNASRTAQRDNNAKTRNNAAKQMLTNRQLSLQHLLYSDRQVSLTANLQELLKVSQRADVATTGGDLPGRRDGATVEATQNIPGPPALVNERLEPVHSGGANNNDGRNSVQPLLRVRAALGLQSGRAGIISKPTYRESTRYIGEKHGNIGGYSNLITIACVSQGNRKRQRVNLWCSARGRTLGRLDIVDVRNEIFSVKVISATTLLVAAIPLAFVSIASSLALFHYWPPVRDPTFGAHFRKVTVKRKSEVDRFGEQDNKLLMRTIEPFEYYKACFMSARTHGDGRPLDKFRLVSFNRDVISTSDASVSLKMGDTMLLCAVNAELSEPLTDLPDYGAVYVGIEPISPQLLSNGDGIEEAKIVLQDFVASSLVIDLESLCISKGLLCWVIYIDVTILSNDSGLIDACLTAIMATLERLTLPVVQAKDCDEPLSLKNVQIGAEADRRPLQLNLPFPVASTFLFYNEEIICDPTLEEVNLFKSKMTILIGSNNILCGLYKFGGSAAVNSSTLAQCKVLAIQHREEVLKTLRDIDEEVQPDSLNN</sequence>
<dbReference type="GO" id="GO:0000467">
    <property type="term" value="P:exonucleolytic trimming to generate mature 3'-end of 5.8S rRNA from tricistronic rRNA transcript (SSU-rRNA, 5.8S rRNA, LSU-rRNA)"/>
    <property type="evidence" value="ECO:0007669"/>
    <property type="project" value="TreeGrafter"/>
</dbReference>
<dbReference type="WBParaSite" id="TMUE_3000014531.1">
    <property type="protein sequence ID" value="TMUE_3000014531.1"/>
    <property type="gene ID" value="WBGene00285750"/>
</dbReference>
<evidence type="ECO:0000313" key="12">
    <source>
        <dbReference type="WBParaSite" id="TMUE_3000014531.1"/>
    </source>
</evidence>
<evidence type="ECO:0000256" key="6">
    <source>
        <dbReference type="ARBA" id="ARBA00042523"/>
    </source>
</evidence>
<proteinExistence type="inferred from homology"/>
<keyword evidence="11" id="KW-1185">Reference proteome</keyword>
<dbReference type="STRING" id="70415.A0A5S6R4L1"/>
<dbReference type="Proteomes" id="UP000046395">
    <property type="component" value="Unassembled WGS sequence"/>
</dbReference>
<keyword evidence="8" id="KW-1133">Transmembrane helix</keyword>
<dbReference type="GO" id="GO:0034475">
    <property type="term" value="P:U4 snRNA 3'-end processing"/>
    <property type="evidence" value="ECO:0007669"/>
    <property type="project" value="TreeGrafter"/>
</dbReference>
<keyword evidence="8" id="KW-0472">Membrane</keyword>
<dbReference type="Pfam" id="PF03725">
    <property type="entry name" value="RNase_PH_C"/>
    <property type="match status" value="1"/>
</dbReference>
<dbReference type="InterPro" id="IPR020568">
    <property type="entry name" value="Ribosomal_Su5_D2-typ_SF"/>
</dbReference>
<dbReference type="GO" id="GO:0000176">
    <property type="term" value="C:nuclear exosome (RNase complex)"/>
    <property type="evidence" value="ECO:0007669"/>
    <property type="project" value="TreeGrafter"/>
</dbReference>
<dbReference type="InterPro" id="IPR015847">
    <property type="entry name" value="ExoRNase_PH_dom2"/>
</dbReference>
<dbReference type="InterPro" id="IPR050590">
    <property type="entry name" value="Exosome_comp_Rrp42_subfam"/>
</dbReference>
<dbReference type="InterPro" id="IPR001247">
    <property type="entry name" value="ExoRNase_PH_dom1"/>
</dbReference>
<keyword evidence="8" id="KW-0812">Transmembrane</keyword>
<evidence type="ECO:0000259" key="10">
    <source>
        <dbReference type="Pfam" id="PF03725"/>
    </source>
</evidence>
<feature type="transmembrane region" description="Helical" evidence="8">
    <location>
        <begin position="250"/>
        <end position="272"/>
    </location>
</feature>
<evidence type="ECO:0000256" key="5">
    <source>
        <dbReference type="ARBA" id="ARBA00022835"/>
    </source>
</evidence>
<evidence type="ECO:0000256" key="4">
    <source>
        <dbReference type="ARBA" id="ARBA00022490"/>
    </source>
</evidence>
<evidence type="ECO:0000256" key="8">
    <source>
        <dbReference type="SAM" id="Phobius"/>
    </source>
</evidence>
<comment type="similarity">
    <text evidence="3">Belongs to the RNase PH family.</text>
</comment>
<dbReference type="GO" id="GO:0071028">
    <property type="term" value="P:nuclear mRNA surveillance"/>
    <property type="evidence" value="ECO:0007669"/>
    <property type="project" value="TreeGrafter"/>
</dbReference>
<evidence type="ECO:0000256" key="3">
    <source>
        <dbReference type="ARBA" id="ARBA00006678"/>
    </source>
</evidence>
<keyword evidence="5" id="KW-0271">Exosome</keyword>
<dbReference type="GO" id="GO:0016075">
    <property type="term" value="P:rRNA catabolic process"/>
    <property type="evidence" value="ECO:0007669"/>
    <property type="project" value="TreeGrafter"/>
</dbReference>
<comment type="subcellular location">
    <subcellularLocation>
        <location evidence="1">Cytoplasm</location>
    </subcellularLocation>
    <subcellularLocation>
        <location evidence="2">Nucleus</location>
        <location evidence="2">Nucleolus</location>
    </subcellularLocation>
</comment>
<dbReference type="Pfam" id="PF01138">
    <property type="entry name" value="RNase_PH"/>
    <property type="match status" value="1"/>
</dbReference>
<reference evidence="12" key="1">
    <citation type="submission" date="2019-12" db="UniProtKB">
        <authorList>
            <consortium name="WormBaseParasite"/>
        </authorList>
    </citation>
    <scope>IDENTIFICATION</scope>
</reference>
<dbReference type="GO" id="GO:0005730">
    <property type="term" value="C:nucleolus"/>
    <property type="evidence" value="ECO:0007669"/>
    <property type="project" value="UniProtKB-SubCell"/>
</dbReference>
<protein>
    <recommendedName>
        <fullName evidence="6">Ribosomal RNA-processing protein 42</fullName>
    </recommendedName>
</protein>
<evidence type="ECO:0000313" key="11">
    <source>
        <dbReference type="Proteomes" id="UP000046395"/>
    </source>
</evidence>
<dbReference type="InterPro" id="IPR036345">
    <property type="entry name" value="ExoRNase_PH_dom2_sf"/>
</dbReference>
<feature type="region of interest" description="Disordered" evidence="7">
    <location>
        <begin position="106"/>
        <end position="134"/>
    </location>
</feature>
<feature type="domain" description="Exoribonuclease phosphorolytic" evidence="9">
    <location>
        <begin position="335"/>
        <end position="459"/>
    </location>
</feature>
<dbReference type="AlphaFoldDB" id="A0A5S6R4L1"/>
<dbReference type="InterPro" id="IPR027408">
    <property type="entry name" value="PNPase/RNase_PH_dom_sf"/>
</dbReference>
<dbReference type="SUPFAM" id="SSF55666">
    <property type="entry name" value="Ribonuclease PH domain 2-like"/>
    <property type="match status" value="1"/>
</dbReference>
<dbReference type="GO" id="GO:0000177">
    <property type="term" value="C:cytoplasmic exosome (RNase complex)"/>
    <property type="evidence" value="ECO:0007669"/>
    <property type="project" value="TreeGrafter"/>
</dbReference>
<dbReference type="GO" id="GO:0035925">
    <property type="term" value="F:mRNA 3'-UTR AU-rich region binding"/>
    <property type="evidence" value="ECO:0007669"/>
    <property type="project" value="TreeGrafter"/>
</dbReference>
<dbReference type="GO" id="GO:0071035">
    <property type="term" value="P:nuclear polyadenylation-dependent rRNA catabolic process"/>
    <property type="evidence" value="ECO:0007669"/>
    <property type="project" value="TreeGrafter"/>
</dbReference>
<evidence type="ECO:0000256" key="7">
    <source>
        <dbReference type="SAM" id="MobiDB-lite"/>
    </source>
</evidence>
<dbReference type="GO" id="GO:0034476">
    <property type="term" value="P:U5 snRNA 3'-end processing"/>
    <property type="evidence" value="ECO:0007669"/>
    <property type="project" value="TreeGrafter"/>
</dbReference>
<dbReference type="GO" id="GO:0034473">
    <property type="term" value="P:U1 snRNA 3'-end processing"/>
    <property type="evidence" value="ECO:0007669"/>
    <property type="project" value="TreeGrafter"/>
</dbReference>
<dbReference type="Gene3D" id="3.30.230.70">
    <property type="entry name" value="GHMP Kinase, N-terminal domain"/>
    <property type="match status" value="1"/>
</dbReference>
<dbReference type="PANTHER" id="PTHR11097">
    <property type="entry name" value="EXOSOME COMPLEX EXONUCLEASE RIBOSOMAL RNA PROCESSING PROTEIN"/>
    <property type="match status" value="1"/>
</dbReference>
<accession>A0A5S6R4L1</accession>
<evidence type="ECO:0000259" key="9">
    <source>
        <dbReference type="Pfam" id="PF01138"/>
    </source>
</evidence>
<organism evidence="11 12">
    <name type="scientific">Trichuris muris</name>
    <name type="common">Mouse whipworm</name>
    <dbReference type="NCBI Taxonomy" id="70415"/>
    <lineage>
        <taxon>Eukaryota</taxon>
        <taxon>Metazoa</taxon>
        <taxon>Ecdysozoa</taxon>
        <taxon>Nematoda</taxon>
        <taxon>Enoplea</taxon>
        <taxon>Dorylaimia</taxon>
        <taxon>Trichinellida</taxon>
        <taxon>Trichuridae</taxon>
        <taxon>Trichuris</taxon>
    </lineage>
</organism>
<dbReference type="GO" id="GO:0071038">
    <property type="term" value="P:TRAMP-dependent tRNA surveillance pathway"/>
    <property type="evidence" value="ECO:0007669"/>
    <property type="project" value="TreeGrafter"/>
</dbReference>
<name>A0A5S6R4L1_TRIMR</name>
<feature type="domain" description="Exoribonuclease phosphorolytic" evidence="10">
    <location>
        <begin position="498"/>
        <end position="556"/>
    </location>
</feature>
<evidence type="ECO:0000256" key="2">
    <source>
        <dbReference type="ARBA" id="ARBA00004604"/>
    </source>
</evidence>